<organism evidence="4 5">
    <name type="scientific">Streptomyces sioyaensis</name>
    <dbReference type="NCBI Taxonomy" id="67364"/>
    <lineage>
        <taxon>Bacteria</taxon>
        <taxon>Bacillati</taxon>
        <taxon>Actinomycetota</taxon>
        <taxon>Actinomycetes</taxon>
        <taxon>Kitasatosporales</taxon>
        <taxon>Streptomycetaceae</taxon>
        <taxon>Streptomyces</taxon>
    </lineage>
</organism>
<dbReference type="AlphaFoldDB" id="A0A4Q1QVV2"/>
<dbReference type="EMBL" id="SDIF01000148">
    <property type="protein sequence ID" value="RXS59309.1"/>
    <property type="molecule type" value="Genomic_DNA"/>
</dbReference>
<dbReference type="InterPro" id="IPR036736">
    <property type="entry name" value="ACP-like_sf"/>
</dbReference>
<evidence type="ECO:0000256" key="1">
    <source>
        <dbReference type="ARBA" id="ARBA00022450"/>
    </source>
</evidence>
<dbReference type="InterPro" id="IPR009081">
    <property type="entry name" value="PP-bd_ACP"/>
</dbReference>
<keyword evidence="2" id="KW-0597">Phosphoprotein</keyword>
<sequence length="83" mass="9220">MWDQKFEDLLRGFLPFLGADEPLAQDTALRDLGLDSLGIVELLAALEHTYQVRFQDDALSQATFETPGVLWKVLSGLVEDQAA</sequence>
<dbReference type="Gene3D" id="1.10.1200.10">
    <property type="entry name" value="ACP-like"/>
    <property type="match status" value="1"/>
</dbReference>
<dbReference type="SUPFAM" id="SSF47336">
    <property type="entry name" value="ACP-like"/>
    <property type="match status" value="1"/>
</dbReference>
<evidence type="ECO:0000259" key="3">
    <source>
        <dbReference type="PROSITE" id="PS50075"/>
    </source>
</evidence>
<name>A0A4Q1QVV2_9ACTN</name>
<keyword evidence="1" id="KW-0596">Phosphopantetheine</keyword>
<dbReference type="GeneID" id="95782193"/>
<keyword evidence="5" id="KW-1185">Reference proteome</keyword>
<feature type="domain" description="Carrier" evidence="3">
    <location>
        <begin position="1"/>
        <end position="78"/>
    </location>
</feature>
<dbReference type="PROSITE" id="PS00012">
    <property type="entry name" value="PHOSPHOPANTETHEINE"/>
    <property type="match status" value="1"/>
</dbReference>
<dbReference type="InterPro" id="IPR006162">
    <property type="entry name" value="Ppantetheine_attach_site"/>
</dbReference>
<reference evidence="4 5" key="1">
    <citation type="submission" date="2019-01" db="EMBL/GenBank/DDBJ databases">
        <title>Draft genome sequences of the type strain Streptomyces sioyaensis DSM 40032 and its novel strain, TM32, a thermotolerant antibiotics-producing actinobacterium.</title>
        <authorList>
            <person name="Nakaew N."/>
            <person name="Lumyong S."/>
            <person name="Sloan W.T."/>
            <person name="Sungthong R."/>
        </authorList>
    </citation>
    <scope>NUCLEOTIDE SEQUENCE [LARGE SCALE GENOMIC DNA]</scope>
    <source>
        <strain evidence="4 5">DSM 40032</strain>
    </source>
</reference>
<dbReference type="Proteomes" id="UP000289482">
    <property type="component" value="Unassembled WGS sequence"/>
</dbReference>
<evidence type="ECO:0000313" key="4">
    <source>
        <dbReference type="EMBL" id="RXS59309.1"/>
    </source>
</evidence>
<evidence type="ECO:0000256" key="2">
    <source>
        <dbReference type="ARBA" id="ARBA00022553"/>
    </source>
</evidence>
<proteinExistence type="predicted"/>
<evidence type="ECO:0000313" key="5">
    <source>
        <dbReference type="Proteomes" id="UP000289482"/>
    </source>
</evidence>
<protein>
    <submittedName>
        <fullName evidence="4">Acyl carrier protein</fullName>
    </submittedName>
</protein>
<dbReference type="Pfam" id="PF00550">
    <property type="entry name" value="PP-binding"/>
    <property type="match status" value="1"/>
</dbReference>
<dbReference type="PROSITE" id="PS50075">
    <property type="entry name" value="CARRIER"/>
    <property type="match status" value="1"/>
</dbReference>
<comment type="caution">
    <text evidence="4">The sequence shown here is derived from an EMBL/GenBank/DDBJ whole genome shotgun (WGS) entry which is preliminary data.</text>
</comment>
<accession>A0A4Q1QVV2</accession>
<dbReference type="RefSeq" id="WP_129250908.1">
    <property type="nucleotide sequence ID" value="NZ_JABZEL010000021.1"/>
</dbReference>
<gene>
    <name evidence="4" type="ORF">EST54_30330</name>
</gene>